<dbReference type="GO" id="GO:1902282">
    <property type="term" value="F:voltage-gated potassium channel activity involved in ventricular cardiac muscle cell action potential repolarization"/>
    <property type="evidence" value="ECO:0007669"/>
    <property type="project" value="TreeGrafter"/>
</dbReference>
<dbReference type="GO" id="GO:0044325">
    <property type="term" value="F:transmembrane transporter binding"/>
    <property type="evidence" value="ECO:0007669"/>
    <property type="project" value="TreeGrafter"/>
</dbReference>
<dbReference type="Ensembl" id="ENSHCOT00000016174.1">
    <property type="protein sequence ID" value="ENSHCOP00000009907.1"/>
    <property type="gene ID" value="ENSHCOG00000000675.1"/>
</dbReference>
<proteinExistence type="inferred from homology"/>
<dbReference type="STRING" id="109280.ENSHCOP00000009907"/>
<evidence type="ECO:0000256" key="6">
    <source>
        <dbReference type="SAM" id="Phobius"/>
    </source>
</evidence>
<dbReference type="GO" id="GO:0097623">
    <property type="term" value="P:potassium ion export across plasma membrane"/>
    <property type="evidence" value="ECO:0007669"/>
    <property type="project" value="TreeGrafter"/>
</dbReference>
<keyword evidence="7" id="KW-0732">Signal</keyword>
<evidence type="ECO:0000313" key="9">
    <source>
        <dbReference type="Proteomes" id="UP000264820"/>
    </source>
</evidence>
<reference evidence="8" key="2">
    <citation type="submission" date="2025-09" db="UniProtKB">
        <authorList>
            <consortium name="Ensembl"/>
        </authorList>
    </citation>
    <scope>IDENTIFICATION</scope>
</reference>
<evidence type="ECO:0000313" key="8">
    <source>
        <dbReference type="Ensembl" id="ENSHCOP00000009907.1"/>
    </source>
</evidence>
<dbReference type="GeneTree" id="ENSGT00940000177605"/>
<keyword evidence="9" id="KW-1185">Reference proteome</keyword>
<comment type="similarity">
    <text evidence="2">Belongs to the potassium channel KCNE family.</text>
</comment>
<accession>A0A3Q2XZJ2</accession>
<evidence type="ECO:0008006" key="10">
    <source>
        <dbReference type="Google" id="ProtNLM"/>
    </source>
</evidence>
<protein>
    <recommendedName>
        <fullName evidence="10">Potassium voltage-gated channel, Isk-related family, member 1</fullName>
    </recommendedName>
</protein>
<dbReference type="GO" id="GO:0005251">
    <property type="term" value="F:delayed rectifier potassium channel activity"/>
    <property type="evidence" value="ECO:0007669"/>
    <property type="project" value="TreeGrafter"/>
</dbReference>
<keyword evidence="5 6" id="KW-0472">Membrane</keyword>
<evidence type="ECO:0000256" key="7">
    <source>
        <dbReference type="SAM" id="SignalP"/>
    </source>
</evidence>
<dbReference type="PANTHER" id="PTHR15282">
    <property type="entry name" value="POTASSIUM VOLTAGE-GATED CHANNEL SUBFAMILY E MEMBER 1, 3"/>
    <property type="match status" value="1"/>
</dbReference>
<dbReference type="PANTHER" id="PTHR15282:SF10">
    <property type="entry name" value="POTASSIUM VOLTAGE-GATED CHANNEL SUBFAMILY E MEMBER 1"/>
    <property type="match status" value="1"/>
</dbReference>
<dbReference type="GO" id="GO:0008076">
    <property type="term" value="C:voltage-gated potassium channel complex"/>
    <property type="evidence" value="ECO:0007669"/>
    <property type="project" value="TreeGrafter"/>
</dbReference>
<dbReference type="InterPro" id="IPR000369">
    <property type="entry name" value="K_chnl_KCNE"/>
</dbReference>
<dbReference type="OMA" id="YINETWY"/>
<dbReference type="Pfam" id="PF02060">
    <property type="entry name" value="ISK_Channel"/>
    <property type="match status" value="1"/>
</dbReference>
<dbReference type="AlphaFoldDB" id="A0A3Q2XZJ2"/>
<evidence type="ECO:0000256" key="3">
    <source>
        <dbReference type="ARBA" id="ARBA00022692"/>
    </source>
</evidence>
<feature type="chain" id="PRO_5018677932" description="Potassium voltage-gated channel, Isk-related family, member 1" evidence="7">
    <location>
        <begin position="27"/>
        <end position="125"/>
    </location>
</feature>
<evidence type="ECO:0000256" key="4">
    <source>
        <dbReference type="ARBA" id="ARBA00022989"/>
    </source>
</evidence>
<name>A0A3Q2XZJ2_HIPCM</name>
<feature type="signal peptide" evidence="7">
    <location>
        <begin position="1"/>
        <end position="26"/>
    </location>
</feature>
<dbReference type="GO" id="GO:0086091">
    <property type="term" value="P:regulation of heart rate by cardiac conduction"/>
    <property type="evidence" value="ECO:0007669"/>
    <property type="project" value="TreeGrafter"/>
</dbReference>
<feature type="transmembrane region" description="Helical" evidence="6">
    <location>
        <begin position="42"/>
        <end position="64"/>
    </location>
</feature>
<organism evidence="8 9">
    <name type="scientific">Hippocampus comes</name>
    <name type="common">Tiger tail seahorse</name>
    <dbReference type="NCBI Taxonomy" id="109280"/>
    <lineage>
        <taxon>Eukaryota</taxon>
        <taxon>Metazoa</taxon>
        <taxon>Chordata</taxon>
        <taxon>Craniata</taxon>
        <taxon>Vertebrata</taxon>
        <taxon>Euteleostomi</taxon>
        <taxon>Actinopterygii</taxon>
        <taxon>Neopterygii</taxon>
        <taxon>Teleostei</taxon>
        <taxon>Neoteleostei</taxon>
        <taxon>Acanthomorphata</taxon>
        <taxon>Syngnathiaria</taxon>
        <taxon>Syngnathiformes</taxon>
        <taxon>Syngnathoidei</taxon>
        <taxon>Syngnathidae</taxon>
        <taxon>Hippocampus</taxon>
    </lineage>
</organism>
<evidence type="ECO:0000256" key="5">
    <source>
        <dbReference type="ARBA" id="ARBA00023136"/>
    </source>
</evidence>
<sequence length="125" mass="14236">MSHINGTELTSLLLSLLHHCLNATTAKPPLNHTKTSAASQGVFYILLVLAMFSFFSFAVMFRFIRSRKLEGSQDPYQQYIARDWSQKRTPNPATEQESSINVVMRHLPFALEVGHEERLVLLEAF</sequence>
<evidence type="ECO:0000256" key="2">
    <source>
        <dbReference type="ARBA" id="ARBA00005688"/>
    </source>
</evidence>
<evidence type="ECO:0000256" key="1">
    <source>
        <dbReference type="ARBA" id="ARBA00004167"/>
    </source>
</evidence>
<keyword evidence="4 6" id="KW-1133">Transmembrane helix</keyword>
<reference evidence="8" key="1">
    <citation type="submission" date="2025-08" db="UniProtKB">
        <authorList>
            <consortium name="Ensembl"/>
        </authorList>
    </citation>
    <scope>IDENTIFICATION</scope>
</reference>
<dbReference type="GO" id="GO:0015459">
    <property type="term" value="F:potassium channel regulator activity"/>
    <property type="evidence" value="ECO:0007669"/>
    <property type="project" value="TreeGrafter"/>
</dbReference>
<dbReference type="GO" id="GO:0060307">
    <property type="term" value="P:regulation of ventricular cardiac muscle cell membrane repolarization"/>
    <property type="evidence" value="ECO:0007669"/>
    <property type="project" value="TreeGrafter"/>
</dbReference>
<keyword evidence="3 6" id="KW-0812">Transmembrane</keyword>
<comment type="subcellular location">
    <subcellularLocation>
        <location evidence="1">Membrane</location>
        <topology evidence="1">Single-pass membrane protein</topology>
    </subcellularLocation>
</comment>
<dbReference type="Proteomes" id="UP000264820">
    <property type="component" value="Unplaced"/>
</dbReference>